<protein>
    <recommendedName>
        <fullName evidence="3">Zn(2)-C6 fungal-type domain-containing protein</fullName>
    </recommendedName>
</protein>
<sequence length="688" mass="76522">MGDEAVAGLDTTRTPRARLTCAECHRRKTKCDKNVPCGTCIKRGISHLCCRKDAVLDSTNNRQGESEVTSNVVQVLLQRVANLEAQLTSAQTQAPLGANVDVHGHNSSSTATEQVVENTTSLSDPTACETATVLEFLAWGRKKVVDFGHETDHYSGPGQSGNETSTTDFFTESTKSAQLDMLEALLPSKEMISKLVDYHNSSILWYHGSYSSTVFSEHLDSFLIDFAGNIRHERLQIQWLALLFAILTGSLTCASTVTRQDWGFSDLEATSLSLRWYEATVTCLNMSEYIEKHTIHAVQAIATLTIAAHVLGKSSSQSILLGSAGRIAQSLGLHKLAPESQPLDPNQLRRREVGRRVYIQLCTQDWFQIPFSDTFTHNPKFATTAKPLNCNDDDMVVRDSSIPTQASYCNFRYDIAALMPQLLEAMAGCNALYTKYEQVMKYDAKMRDLATASIPIFLSKNGPVDTEWPRYISWARRSLTICASHKIMMIHRRFLVLSFTNSAFVFTRRTCIAASKTILREVLAPIEADAPVLWIEQAFAIAAGIILSLDALHRRPDEPEFSENGKLIRETISHLRQFKESKIATRGVELLSALEHEINVAVMESRKRQYPTDDGGEAPAPKRRALDVHKLLKDISHNLEVSTAVATPGSSALANVNETMWDNLTNLFPIQTGFDAQYLFDDLFPPLL</sequence>
<gene>
    <name evidence="4" type="ORF">PDIGIT_LOCUS4346</name>
</gene>
<dbReference type="GO" id="GO:0008270">
    <property type="term" value="F:zinc ion binding"/>
    <property type="evidence" value="ECO:0007669"/>
    <property type="project" value="InterPro"/>
</dbReference>
<organism evidence="4 5">
    <name type="scientific">Periconia digitata</name>
    <dbReference type="NCBI Taxonomy" id="1303443"/>
    <lineage>
        <taxon>Eukaryota</taxon>
        <taxon>Fungi</taxon>
        <taxon>Dikarya</taxon>
        <taxon>Ascomycota</taxon>
        <taxon>Pezizomycotina</taxon>
        <taxon>Dothideomycetes</taxon>
        <taxon>Pleosporomycetidae</taxon>
        <taxon>Pleosporales</taxon>
        <taxon>Massarineae</taxon>
        <taxon>Periconiaceae</taxon>
        <taxon>Periconia</taxon>
    </lineage>
</organism>
<evidence type="ECO:0000313" key="5">
    <source>
        <dbReference type="Proteomes" id="UP001152607"/>
    </source>
</evidence>
<name>A0A9W4U879_9PLEO</name>
<dbReference type="Gene3D" id="4.10.240.10">
    <property type="entry name" value="Zn(2)-C6 fungal-type DNA-binding domain"/>
    <property type="match status" value="1"/>
</dbReference>
<dbReference type="OrthoDB" id="410267at2759"/>
<dbReference type="InterPro" id="IPR001138">
    <property type="entry name" value="Zn2Cys6_DnaBD"/>
</dbReference>
<dbReference type="EMBL" id="CAOQHR010000002">
    <property type="protein sequence ID" value="CAI6330953.1"/>
    <property type="molecule type" value="Genomic_DNA"/>
</dbReference>
<evidence type="ECO:0000256" key="2">
    <source>
        <dbReference type="ARBA" id="ARBA00023242"/>
    </source>
</evidence>
<dbReference type="PROSITE" id="PS00463">
    <property type="entry name" value="ZN2_CY6_FUNGAL_1"/>
    <property type="match status" value="1"/>
</dbReference>
<dbReference type="CDD" id="cd00067">
    <property type="entry name" value="GAL4"/>
    <property type="match status" value="1"/>
</dbReference>
<evidence type="ECO:0000313" key="4">
    <source>
        <dbReference type="EMBL" id="CAI6330953.1"/>
    </source>
</evidence>
<dbReference type="SMART" id="SM00066">
    <property type="entry name" value="GAL4"/>
    <property type="match status" value="1"/>
</dbReference>
<dbReference type="PROSITE" id="PS50048">
    <property type="entry name" value="ZN2_CY6_FUNGAL_2"/>
    <property type="match status" value="1"/>
</dbReference>
<accession>A0A9W4U879</accession>
<dbReference type="Proteomes" id="UP001152607">
    <property type="component" value="Unassembled WGS sequence"/>
</dbReference>
<dbReference type="GO" id="GO:0005634">
    <property type="term" value="C:nucleus"/>
    <property type="evidence" value="ECO:0007669"/>
    <property type="project" value="UniProtKB-SubCell"/>
</dbReference>
<dbReference type="PANTHER" id="PTHR31001:SF76">
    <property type="entry name" value="ZN(2)-C6 FUNGAL-TYPE DOMAIN-CONTAINING PROTEIN"/>
    <property type="match status" value="1"/>
</dbReference>
<keyword evidence="2" id="KW-0539">Nucleus</keyword>
<comment type="caution">
    <text evidence="4">The sequence shown here is derived from an EMBL/GenBank/DDBJ whole genome shotgun (WGS) entry which is preliminary data.</text>
</comment>
<dbReference type="PANTHER" id="PTHR31001">
    <property type="entry name" value="UNCHARACTERIZED TRANSCRIPTIONAL REGULATORY PROTEIN"/>
    <property type="match status" value="1"/>
</dbReference>
<dbReference type="GO" id="GO:0000981">
    <property type="term" value="F:DNA-binding transcription factor activity, RNA polymerase II-specific"/>
    <property type="evidence" value="ECO:0007669"/>
    <property type="project" value="InterPro"/>
</dbReference>
<dbReference type="CDD" id="cd12148">
    <property type="entry name" value="fungal_TF_MHR"/>
    <property type="match status" value="1"/>
</dbReference>
<reference evidence="4" key="1">
    <citation type="submission" date="2023-01" db="EMBL/GenBank/DDBJ databases">
        <authorList>
            <person name="Van Ghelder C."/>
            <person name="Rancurel C."/>
        </authorList>
    </citation>
    <scope>NUCLEOTIDE SEQUENCE</scope>
    <source>
        <strain evidence="4">CNCM I-4278</strain>
    </source>
</reference>
<evidence type="ECO:0000256" key="1">
    <source>
        <dbReference type="ARBA" id="ARBA00004123"/>
    </source>
</evidence>
<feature type="domain" description="Zn(2)-C6 fungal-type" evidence="3">
    <location>
        <begin position="20"/>
        <end position="49"/>
    </location>
</feature>
<dbReference type="InterPro" id="IPR050613">
    <property type="entry name" value="Sec_Metabolite_Reg"/>
</dbReference>
<evidence type="ECO:0000259" key="3">
    <source>
        <dbReference type="PROSITE" id="PS50048"/>
    </source>
</evidence>
<dbReference type="AlphaFoldDB" id="A0A9W4U879"/>
<comment type="subcellular location">
    <subcellularLocation>
        <location evidence="1">Nucleus</location>
    </subcellularLocation>
</comment>
<proteinExistence type="predicted"/>
<keyword evidence="5" id="KW-1185">Reference proteome</keyword>
<dbReference type="SUPFAM" id="SSF57701">
    <property type="entry name" value="Zn2/Cys6 DNA-binding domain"/>
    <property type="match status" value="1"/>
</dbReference>
<dbReference type="InterPro" id="IPR036864">
    <property type="entry name" value="Zn2-C6_fun-type_DNA-bd_sf"/>
</dbReference>
<dbReference type="Pfam" id="PF00172">
    <property type="entry name" value="Zn_clus"/>
    <property type="match status" value="1"/>
</dbReference>